<comment type="caution">
    <text evidence="1">The sequence shown here is derived from an EMBL/GenBank/DDBJ whole genome shotgun (WGS) entry which is preliminary data.</text>
</comment>
<gene>
    <name evidence="1" type="ORF">M8818_005211</name>
</gene>
<sequence>MGGRPFNRPCFTAHDTTAQRSSLITIPWRHPTQPQGCCDAIAESQSSPCDPPMDNTQAHTEAGAETHPDMDTTDAMAETQSSSSDPPIDNTQAHTVAGAEAYPNVHTTDMFLNHSDQGRSAPERAHKSSDPGIHEVTSHTYTPDASAMPEEEPMDTSSLEFPSALASPHMVPGHEQLLALQHTDGVPSSAVDYAPISSDDGFAQNGASDLLSGPNNMPSPVLEGDGTSAVGSQEATVKPEIKYEYEDSGISTAPAYSPHVGMDGRDFQNSGIVNPEYEFTGYSQSLNAFAEPSTAMVGMTQEQESPFISEQGPGHKSGIQLPQTFNYDYYNDFEPQASAGANEVDDERAHRRKC</sequence>
<dbReference type="Proteomes" id="UP001320706">
    <property type="component" value="Unassembled WGS sequence"/>
</dbReference>
<reference evidence="1" key="1">
    <citation type="submission" date="2024-02" db="EMBL/GenBank/DDBJ databases">
        <title>Metagenome Assembled Genome of Zalaria obscura JY119.</title>
        <authorList>
            <person name="Vighnesh L."/>
            <person name="Jagadeeshwari U."/>
            <person name="Venkata Ramana C."/>
            <person name="Sasikala C."/>
        </authorList>
    </citation>
    <scope>NUCLEOTIDE SEQUENCE</scope>
    <source>
        <strain evidence="1">JY119</strain>
    </source>
</reference>
<dbReference type="EMBL" id="JAMKPW020000029">
    <property type="protein sequence ID" value="KAK8203564.1"/>
    <property type="molecule type" value="Genomic_DNA"/>
</dbReference>
<organism evidence="1 2">
    <name type="scientific">Zalaria obscura</name>
    <dbReference type="NCBI Taxonomy" id="2024903"/>
    <lineage>
        <taxon>Eukaryota</taxon>
        <taxon>Fungi</taxon>
        <taxon>Dikarya</taxon>
        <taxon>Ascomycota</taxon>
        <taxon>Pezizomycotina</taxon>
        <taxon>Dothideomycetes</taxon>
        <taxon>Dothideomycetidae</taxon>
        <taxon>Dothideales</taxon>
        <taxon>Zalariaceae</taxon>
        <taxon>Zalaria</taxon>
    </lineage>
</organism>
<name>A0ACC3SAB1_9PEZI</name>
<proteinExistence type="predicted"/>
<evidence type="ECO:0000313" key="2">
    <source>
        <dbReference type="Proteomes" id="UP001320706"/>
    </source>
</evidence>
<accession>A0ACC3SAB1</accession>
<protein>
    <submittedName>
        <fullName evidence="1">Uncharacterized protein</fullName>
    </submittedName>
</protein>
<evidence type="ECO:0000313" key="1">
    <source>
        <dbReference type="EMBL" id="KAK8203564.1"/>
    </source>
</evidence>
<keyword evidence="2" id="KW-1185">Reference proteome</keyword>